<dbReference type="PANTHER" id="PTHR36558">
    <property type="entry name" value="GLR1098 PROTEIN"/>
    <property type="match status" value="1"/>
</dbReference>
<dbReference type="InterPro" id="IPR008538">
    <property type="entry name" value="Uma2"/>
</dbReference>
<dbReference type="GO" id="GO:0004519">
    <property type="term" value="F:endonuclease activity"/>
    <property type="evidence" value="ECO:0007669"/>
    <property type="project" value="UniProtKB-KW"/>
</dbReference>
<keyword evidence="2" id="KW-0378">Hydrolase</keyword>
<dbReference type="Proteomes" id="UP000231932">
    <property type="component" value="Chromosome"/>
</dbReference>
<organism evidence="2 3">
    <name type="scientific">Kyrpidia spormannii</name>
    <dbReference type="NCBI Taxonomy" id="2055160"/>
    <lineage>
        <taxon>Bacteria</taxon>
        <taxon>Bacillati</taxon>
        <taxon>Bacillota</taxon>
        <taxon>Bacilli</taxon>
        <taxon>Bacillales</taxon>
        <taxon>Alicyclobacillaceae</taxon>
        <taxon>Kyrpidia</taxon>
    </lineage>
</organism>
<dbReference type="AlphaFoldDB" id="A0A2K8NA68"/>
<dbReference type="RefSeq" id="WP_100668952.1">
    <property type="nucleotide sequence ID" value="NZ_CP024955.1"/>
</dbReference>
<evidence type="ECO:0000313" key="2">
    <source>
        <dbReference type="EMBL" id="ATY86204.1"/>
    </source>
</evidence>
<reference evidence="3" key="1">
    <citation type="submission" date="2017-11" db="EMBL/GenBank/DDBJ databases">
        <title>Complete Genome Sequence of Kyrpidia sp. Strain EA-1, a thermophilic, hydrogen-oxidizing Bacterium, isolated from the Azores.</title>
        <authorList>
            <person name="Reiner J.E."/>
            <person name="Lapp C.J."/>
            <person name="Bunk B."/>
            <person name="Gescher J."/>
        </authorList>
    </citation>
    <scope>NUCLEOTIDE SEQUENCE [LARGE SCALE GENOMIC DNA]</scope>
    <source>
        <strain evidence="3">EA-1</strain>
    </source>
</reference>
<keyword evidence="2" id="KW-0255">Endonuclease</keyword>
<name>A0A2K8NA68_9BACL</name>
<dbReference type="Gene3D" id="3.90.1570.10">
    <property type="entry name" value="tt1808, chain A"/>
    <property type="match status" value="1"/>
</dbReference>
<evidence type="ECO:0000259" key="1">
    <source>
        <dbReference type="Pfam" id="PF05685"/>
    </source>
</evidence>
<gene>
    <name evidence="2" type="ORF">CVV65_15760</name>
</gene>
<dbReference type="Pfam" id="PF05685">
    <property type="entry name" value="Uma2"/>
    <property type="match status" value="1"/>
</dbReference>
<dbReference type="InterPro" id="IPR012296">
    <property type="entry name" value="Nuclease_put_TT1808"/>
</dbReference>
<proteinExistence type="predicted"/>
<protein>
    <submittedName>
        <fullName evidence="2">Uma2 family endonuclease</fullName>
    </submittedName>
</protein>
<dbReference type="InterPro" id="IPR011335">
    <property type="entry name" value="Restrct_endonuc-II-like"/>
</dbReference>
<dbReference type="EMBL" id="CP024955">
    <property type="protein sequence ID" value="ATY86204.1"/>
    <property type="molecule type" value="Genomic_DNA"/>
</dbReference>
<keyword evidence="3" id="KW-1185">Reference proteome</keyword>
<sequence>MQQDHDSRQPILPERYEVIDGRVYDMSPPPSEIHQRIVTNLLREFSIYLKGRECFAYPAPFGVWWKEDDDEHVEPDIAVICDPGKIRPQGCVGAPDLIVEVLGKSTAEKDRSVKMTKYRIAGVREYWIVDPEHETVEVYHWEDNVFQQPDVYGGDGEIPVRIFDDLVIKLRDVF</sequence>
<dbReference type="KEGG" id="kyr:CVV65_15760"/>
<dbReference type="PANTHER" id="PTHR36558:SF1">
    <property type="entry name" value="RESTRICTION ENDONUCLEASE DOMAIN-CONTAINING PROTEIN-RELATED"/>
    <property type="match status" value="1"/>
</dbReference>
<dbReference type="CDD" id="cd06260">
    <property type="entry name" value="DUF820-like"/>
    <property type="match status" value="1"/>
</dbReference>
<accession>A0A2K8NA68</accession>
<dbReference type="OrthoDB" id="9808428at2"/>
<dbReference type="SUPFAM" id="SSF52980">
    <property type="entry name" value="Restriction endonuclease-like"/>
    <property type="match status" value="1"/>
</dbReference>
<evidence type="ECO:0000313" key="3">
    <source>
        <dbReference type="Proteomes" id="UP000231932"/>
    </source>
</evidence>
<keyword evidence="2" id="KW-0540">Nuclease</keyword>
<feature type="domain" description="Putative restriction endonuclease" evidence="1">
    <location>
        <begin position="14"/>
        <end position="166"/>
    </location>
</feature>